<feature type="compositionally biased region" description="Basic and acidic residues" evidence="1">
    <location>
        <begin position="441"/>
        <end position="451"/>
    </location>
</feature>
<name>A0A061ANY5_RHOTO</name>
<dbReference type="EMBL" id="LK052939">
    <property type="protein sequence ID" value="CDR39265.1"/>
    <property type="molecule type" value="Genomic_DNA"/>
</dbReference>
<gene>
    <name evidence="2" type="ORF">RHTO0S_04e03378g</name>
</gene>
<feature type="compositionally biased region" description="Low complexity" evidence="1">
    <location>
        <begin position="253"/>
        <end position="270"/>
    </location>
</feature>
<feature type="region of interest" description="Disordered" evidence="1">
    <location>
        <begin position="147"/>
        <end position="495"/>
    </location>
</feature>
<protein>
    <submittedName>
        <fullName evidence="2">RHTO0S04e03378g1_1</fullName>
    </submittedName>
</protein>
<dbReference type="AlphaFoldDB" id="A0A061ANY5"/>
<sequence length="495" mass="50768">MGLSGATKKQRIQDDPRNLRWATDTSAPGFRLLASMGWNPDSNPQLGNASSQSAILANGGSGFSRKIAAIPIAKDDTLGIGMKRGSAAAVVGSLKAMGVASGANSTTAGSGFVTAGSGSSTPQNGVTDGGSGGGEFGSLLARLNKLKEQSGGLSASASPVPEGDDKPSKKKRKRSSSESLSEDSSSESEAEKDAAASPAPVVASSASASPAPTPATLAALKNPRMAARSKHLRAKRMATASNASAMAEILGLAPPTSATPSPAPSGSSTPVLAVNGPRTDGWPSVPPRGSSSIAVSTATTTTTVSTGGVGAAPVFASASTTSLEATFEPAPAKEETEKERKKREKAEKKARKEAKRAKKAAKAESEPAVEEKEKERSRSPSPEFKVHSAKFDPFKVTSDTPTVASAPAAGLSSVFGRMFVGSSAGGMGATFVPPAASAPVVEEKVEEPVKVKKDKKEKKEKSGKEKKEKKEKKREGETKEERRARKEAKKGKKAE</sequence>
<organism evidence="2">
    <name type="scientific">Rhodotorula toruloides</name>
    <name type="common">Yeast</name>
    <name type="synonym">Rhodosporidium toruloides</name>
    <dbReference type="NCBI Taxonomy" id="5286"/>
    <lineage>
        <taxon>Eukaryota</taxon>
        <taxon>Fungi</taxon>
        <taxon>Dikarya</taxon>
        <taxon>Basidiomycota</taxon>
        <taxon>Pucciniomycotina</taxon>
        <taxon>Microbotryomycetes</taxon>
        <taxon>Sporidiobolales</taxon>
        <taxon>Sporidiobolaceae</taxon>
        <taxon>Rhodotorula</taxon>
    </lineage>
</organism>
<dbReference type="OrthoDB" id="29523at2759"/>
<feature type="compositionally biased region" description="Basic and acidic residues" evidence="1">
    <location>
        <begin position="331"/>
        <end position="347"/>
    </location>
</feature>
<feature type="compositionally biased region" description="Low complexity" evidence="1">
    <location>
        <begin position="195"/>
        <end position="220"/>
    </location>
</feature>
<feature type="compositionally biased region" description="Basic residues" evidence="1">
    <location>
        <begin position="227"/>
        <end position="236"/>
    </location>
</feature>
<feature type="compositionally biased region" description="Basic residues" evidence="1">
    <location>
        <begin position="485"/>
        <end position="495"/>
    </location>
</feature>
<feature type="compositionally biased region" description="Basic and acidic residues" evidence="1">
    <location>
        <begin position="457"/>
        <end position="484"/>
    </location>
</feature>
<accession>A0A061ANY5</accession>
<feature type="compositionally biased region" description="Basic residues" evidence="1">
    <location>
        <begin position="348"/>
        <end position="360"/>
    </location>
</feature>
<feature type="region of interest" description="Disordered" evidence="1">
    <location>
        <begin position="114"/>
        <end position="133"/>
    </location>
</feature>
<feature type="compositionally biased region" description="Basic and acidic residues" evidence="1">
    <location>
        <begin position="361"/>
        <end position="393"/>
    </location>
</feature>
<proteinExistence type="predicted"/>
<evidence type="ECO:0000313" key="2">
    <source>
        <dbReference type="EMBL" id="CDR39265.1"/>
    </source>
</evidence>
<feature type="region of interest" description="Disordered" evidence="1">
    <location>
        <begin position="1"/>
        <end position="23"/>
    </location>
</feature>
<feature type="compositionally biased region" description="Low complexity" evidence="1">
    <location>
        <begin position="289"/>
        <end position="314"/>
    </location>
</feature>
<reference evidence="2" key="1">
    <citation type="journal article" date="2014" name="Genome Announc.">
        <title>Draft genome sequence of Rhodosporidium toruloides CECT1137, an oleaginous yeast of biotechnological interest.</title>
        <authorList>
            <person name="Morin N."/>
            <person name="Calcas X."/>
            <person name="Devillers H."/>
            <person name="Durrens P."/>
            <person name="Sherman D.J."/>
            <person name="Nicaud J.-M."/>
            <person name="Neuveglise C."/>
        </authorList>
    </citation>
    <scope>NUCLEOTIDE SEQUENCE</scope>
    <source>
        <strain evidence="2">CECT1137</strain>
    </source>
</reference>
<evidence type="ECO:0000256" key="1">
    <source>
        <dbReference type="SAM" id="MobiDB-lite"/>
    </source>
</evidence>